<comment type="caution">
    <text evidence="1">The sequence shown here is derived from an EMBL/GenBank/DDBJ whole genome shotgun (WGS) entry which is preliminary data.</text>
</comment>
<organism evidence="1 2">
    <name type="scientific">Paenibacillus agricola</name>
    <dbReference type="NCBI Taxonomy" id="2716264"/>
    <lineage>
        <taxon>Bacteria</taxon>
        <taxon>Bacillati</taxon>
        <taxon>Bacillota</taxon>
        <taxon>Bacilli</taxon>
        <taxon>Bacillales</taxon>
        <taxon>Paenibacillaceae</taxon>
        <taxon>Paenibacillus</taxon>
    </lineage>
</organism>
<proteinExistence type="predicted"/>
<dbReference type="Proteomes" id="UP001165962">
    <property type="component" value="Unassembled WGS sequence"/>
</dbReference>
<sequence length="122" mass="13629">MACRTEEIAGKNIQVRLVSDLNKAQLCYRDVLGCRVDDWGHAERDDMIFILQLAASVEDINPNAATAKRTNYPTDWEGPEYGWDTFVHIGWEASISTSKKYVGKALMSQSSNCEGICNQIAI</sequence>
<accession>A0ABX0JG31</accession>
<name>A0ABX0JG31_9BACL</name>
<gene>
    <name evidence="1" type="ORF">G9U52_23480</name>
</gene>
<keyword evidence="2" id="KW-1185">Reference proteome</keyword>
<protein>
    <recommendedName>
        <fullName evidence="3">Glyoxalase/fosfomycin resistance/dioxygenase domain-containing protein</fullName>
    </recommendedName>
</protein>
<reference evidence="1" key="1">
    <citation type="submission" date="2020-03" db="EMBL/GenBank/DDBJ databases">
        <title>Draft sequencing of Paenibacilllus sp. S3N08.</title>
        <authorList>
            <person name="Kim D.-U."/>
        </authorList>
    </citation>
    <scope>NUCLEOTIDE SEQUENCE</scope>
    <source>
        <strain evidence="1">S3N08</strain>
    </source>
</reference>
<dbReference type="EMBL" id="JAAOIW010000009">
    <property type="protein sequence ID" value="NHN32786.1"/>
    <property type="molecule type" value="Genomic_DNA"/>
</dbReference>
<dbReference type="RefSeq" id="WP_166153084.1">
    <property type="nucleotide sequence ID" value="NZ_JAAOIW010000009.1"/>
</dbReference>
<evidence type="ECO:0000313" key="1">
    <source>
        <dbReference type="EMBL" id="NHN32786.1"/>
    </source>
</evidence>
<evidence type="ECO:0000313" key="2">
    <source>
        <dbReference type="Proteomes" id="UP001165962"/>
    </source>
</evidence>
<evidence type="ECO:0008006" key="3">
    <source>
        <dbReference type="Google" id="ProtNLM"/>
    </source>
</evidence>